<feature type="region of interest" description="Disordered" evidence="1">
    <location>
        <begin position="19"/>
        <end position="78"/>
    </location>
</feature>
<dbReference type="InterPro" id="IPR058645">
    <property type="entry name" value="NTF2-like_dom_7"/>
</dbReference>
<dbReference type="GeneID" id="30008253"/>
<evidence type="ECO:0000256" key="1">
    <source>
        <dbReference type="SAM" id="MobiDB-lite"/>
    </source>
</evidence>
<evidence type="ECO:0000313" key="5">
    <source>
        <dbReference type="Proteomes" id="UP000078343"/>
    </source>
</evidence>
<organism evidence="4 5">
    <name type="scientific">Fonsecaea erecta</name>
    <dbReference type="NCBI Taxonomy" id="1367422"/>
    <lineage>
        <taxon>Eukaryota</taxon>
        <taxon>Fungi</taxon>
        <taxon>Dikarya</taxon>
        <taxon>Ascomycota</taxon>
        <taxon>Pezizomycotina</taxon>
        <taxon>Eurotiomycetes</taxon>
        <taxon>Chaetothyriomycetidae</taxon>
        <taxon>Chaetothyriales</taxon>
        <taxon>Herpotrichiellaceae</taxon>
        <taxon>Fonsecaea</taxon>
    </lineage>
</organism>
<dbReference type="Proteomes" id="UP000078343">
    <property type="component" value="Unassembled WGS sequence"/>
</dbReference>
<feature type="compositionally biased region" description="Pro residues" evidence="1">
    <location>
        <begin position="32"/>
        <end position="42"/>
    </location>
</feature>
<reference evidence="4 5" key="1">
    <citation type="submission" date="2016-04" db="EMBL/GenBank/DDBJ databases">
        <title>Draft genome of Fonsecaea erecta CBS 125763.</title>
        <authorList>
            <person name="Weiss V.A."/>
            <person name="Vicente V.A."/>
            <person name="Raittz R.T."/>
            <person name="Moreno L.F."/>
            <person name="De Souza E.M."/>
            <person name="Pedrosa F.O."/>
            <person name="Steffens M.B."/>
            <person name="Faoro H."/>
            <person name="Tadra-Sfeir M.Z."/>
            <person name="Najafzadeh M.J."/>
            <person name="Felipe M.S."/>
            <person name="Teixeira M."/>
            <person name="Sun J."/>
            <person name="Xi L."/>
            <person name="Gomes R."/>
            <person name="De Azevedo C.M."/>
            <person name="Salgado C.G."/>
            <person name="Da Silva M.B."/>
            <person name="Nascimento M.F."/>
            <person name="Queiroz-Telles F."/>
            <person name="Attili D.S."/>
            <person name="Gorbushina A."/>
        </authorList>
    </citation>
    <scope>NUCLEOTIDE SEQUENCE [LARGE SCALE GENOMIC DNA]</scope>
    <source>
        <strain evidence="4 5">CBS 125763</strain>
    </source>
</reference>
<sequence length="269" mass="27060">MKFFSTVIAFSALAGVALASPQRGGPGGGYGRPPPPPPPPAHTAPSKPSEPASSPSSSSAGHDDGHGASTTAGGPPVATTTTAAAVLGEHGPSTTTTVGHGASTTTAATTTTSVVKGTVTCLSSAAATSVVNGFASLLTAYTNATAEALLADDFTDTSDSINFLAGNPLGSVTFPSKLAFELGQGTQPAIGFELLNIDAITCTVIAFRWEAILGTASPVKGINILYTENPTQTENGWQIQSVFSEFNSGLWTTEIGGTCVPPSQARRLH</sequence>
<dbReference type="OrthoDB" id="5596743at2759"/>
<gene>
    <name evidence="4" type="ORF">AYL99_04084</name>
</gene>
<dbReference type="Pfam" id="PF26534">
    <property type="entry name" value="NTF2_7"/>
    <property type="match status" value="1"/>
</dbReference>
<proteinExistence type="predicted"/>
<keyword evidence="5" id="KW-1185">Reference proteome</keyword>
<dbReference type="RefSeq" id="XP_018695248.1">
    <property type="nucleotide sequence ID" value="XM_018835598.1"/>
</dbReference>
<protein>
    <recommendedName>
        <fullName evidence="3">NTF2-like domain-containing protein</fullName>
    </recommendedName>
</protein>
<feature type="chain" id="PRO_5008098669" description="NTF2-like domain-containing protein" evidence="2">
    <location>
        <begin position="20"/>
        <end position="269"/>
    </location>
</feature>
<dbReference type="AlphaFoldDB" id="A0A178ZQZ3"/>
<evidence type="ECO:0000313" key="4">
    <source>
        <dbReference type="EMBL" id="OAP61881.1"/>
    </source>
</evidence>
<accession>A0A178ZQZ3</accession>
<evidence type="ECO:0000256" key="2">
    <source>
        <dbReference type="SAM" id="SignalP"/>
    </source>
</evidence>
<evidence type="ECO:0000259" key="3">
    <source>
        <dbReference type="Pfam" id="PF26534"/>
    </source>
</evidence>
<feature type="signal peptide" evidence="2">
    <location>
        <begin position="1"/>
        <end position="19"/>
    </location>
</feature>
<dbReference type="EMBL" id="LVYI01000003">
    <property type="protein sequence ID" value="OAP61881.1"/>
    <property type="molecule type" value="Genomic_DNA"/>
</dbReference>
<feature type="compositionally biased region" description="Low complexity" evidence="1">
    <location>
        <begin position="44"/>
        <end position="60"/>
    </location>
</feature>
<name>A0A178ZQZ3_9EURO</name>
<feature type="domain" description="NTF2-like" evidence="3">
    <location>
        <begin position="120"/>
        <end position="257"/>
    </location>
</feature>
<comment type="caution">
    <text evidence="4">The sequence shown here is derived from an EMBL/GenBank/DDBJ whole genome shotgun (WGS) entry which is preliminary data.</text>
</comment>
<keyword evidence="2" id="KW-0732">Signal</keyword>